<dbReference type="PANTHER" id="PTHR15196:SF1">
    <property type="entry name" value="CILIARY NEUROTROPHIC FACTOR"/>
    <property type="match status" value="1"/>
</dbReference>
<evidence type="ECO:0000256" key="1">
    <source>
        <dbReference type="SAM" id="MobiDB-lite"/>
    </source>
</evidence>
<comment type="caution">
    <text evidence="2">The sequence shown here is derived from an EMBL/GenBank/DDBJ whole genome shotgun (WGS) entry which is preliminary data.</text>
</comment>
<dbReference type="InterPro" id="IPR000151">
    <property type="entry name" value="Ciliary_neurotrophic_fac_CNTF"/>
</dbReference>
<evidence type="ECO:0000313" key="2">
    <source>
        <dbReference type="EMBL" id="KAF3837025.1"/>
    </source>
</evidence>
<dbReference type="GO" id="GO:0070120">
    <property type="term" value="P:ciliary neurotrophic factor-mediated signaling pathway"/>
    <property type="evidence" value="ECO:0007669"/>
    <property type="project" value="InterPro"/>
</dbReference>
<dbReference type="InterPro" id="IPR009079">
    <property type="entry name" value="4_helix_cytokine-like_core"/>
</dbReference>
<feature type="compositionally biased region" description="Basic and acidic residues" evidence="1">
    <location>
        <begin position="1"/>
        <end position="14"/>
    </location>
</feature>
<keyword evidence="3" id="KW-1185">Reference proteome</keyword>
<feature type="region of interest" description="Disordered" evidence="1">
    <location>
        <begin position="1"/>
        <end position="29"/>
    </location>
</feature>
<dbReference type="OrthoDB" id="8888258at2759"/>
<name>A0A7J5XIW2_DISMA</name>
<dbReference type="AlphaFoldDB" id="A0A7J5XIW2"/>
<evidence type="ECO:0000313" key="3">
    <source>
        <dbReference type="Proteomes" id="UP000518266"/>
    </source>
</evidence>
<dbReference type="GO" id="GO:0043524">
    <property type="term" value="P:negative regulation of neuron apoptotic process"/>
    <property type="evidence" value="ECO:0007669"/>
    <property type="project" value="InterPro"/>
</dbReference>
<dbReference type="EMBL" id="JAAKFY010000023">
    <property type="protein sequence ID" value="KAF3837025.1"/>
    <property type="molecule type" value="Genomic_DNA"/>
</dbReference>
<feature type="region of interest" description="Disordered" evidence="1">
    <location>
        <begin position="194"/>
        <end position="239"/>
    </location>
</feature>
<dbReference type="Proteomes" id="UP000518266">
    <property type="component" value="Unassembled WGS sequence"/>
</dbReference>
<dbReference type="PANTHER" id="PTHR15196">
    <property type="entry name" value="CILIARY NEUROTROPHIC FACTOR"/>
    <property type="match status" value="1"/>
</dbReference>
<sequence>MADLEQREQDEQREQSPALDSPLPGPTQTGRAVSIARLLHHECGLLLQLYKEKESFLSSYSPDGGRMVSPSPVPQEEASGEQRVERLHAALRQCLGLLHSVLLKEEDEWGEQEEDYETLKKNVRHRLEHLLLSTRGLLEGPDTTLEVTPDHQGTEEPDGAGGLFGLKVWTYRVLLELHHWADHAAETLHVFHTERGGQQTSEPQLHEGPTAVTPITSTNTAPPALTPPPVTLTHRGGGA</sequence>
<feature type="region of interest" description="Disordered" evidence="1">
    <location>
        <begin position="61"/>
        <end position="81"/>
    </location>
</feature>
<organism evidence="2 3">
    <name type="scientific">Dissostichus mawsoni</name>
    <name type="common">Antarctic cod</name>
    <dbReference type="NCBI Taxonomy" id="36200"/>
    <lineage>
        <taxon>Eukaryota</taxon>
        <taxon>Metazoa</taxon>
        <taxon>Chordata</taxon>
        <taxon>Craniata</taxon>
        <taxon>Vertebrata</taxon>
        <taxon>Euteleostomi</taxon>
        <taxon>Actinopterygii</taxon>
        <taxon>Neopterygii</taxon>
        <taxon>Teleostei</taxon>
        <taxon>Neoteleostei</taxon>
        <taxon>Acanthomorphata</taxon>
        <taxon>Eupercaria</taxon>
        <taxon>Perciformes</taxon>
        <taxon>Notothenioidei</taxon>
        <taxon>Nototheniidae</taxon>
        <taxon>Dissostichus</taxon>
    </lineage>
</organism>
<proteinExistence type="predicted"/>
<accession>A0A7J5XIW2</accession>
<reference evidence="2 3" key="1">
    <citation type="submission" date="2020-03" db="EMBL/GenBank/DDBJ databases">
        <title>Dissostichus mawsoni Genome sequencing and assembly.</title>
        <authorList>
            <person name="Park H."/>
        </authorList>
    </citation>
    <scope>NUCLEOTIDE SEQUENCE [LARGE SCALE GENOMIC DNA]</scope>
    <source>
        <strain evidence="2">DM0001</strain>
        <tissue evidence="2">Muscle</tissue>
    </source>
</reference>
<evidence type="ECO:0008006" key="4">
    <source>
        <dbReference type="Google" id="ProtNLM"/>
    </source>
</evidence>
<dbReference type="GO" id="GO:0005127">
    <property type="term" value="F:ciliary neurotrophic factor receptor binding"/>
    <property type="evidence" value="ECO:0007669"/>
    <property type="project" value="InterPro"/>
</dbReference>
<dbReference type="Gene3D" id="1.20.1250.10">
    <property type="match status" value="1"/>
</dbReference>
<gene>
    <name evidence="2" type="ORF">F7725_004489</name>
</gene>
<dbReference type="SUPFAM" id="SSF47266">
    <property type="entry name" value="4-helical cytokines"/>
    <property type="match status" value="1"/>
</dbReference>
<protein>
    <recommendedName>
        <fullName evidence="4">Ciliary neurotrophic factor</fullName>
    </recommendedName>
</protein>